<evidence type="ECO:0000313" key="1">
    <source>
        <dbReference type="EMBL" id="KAK6761319.1"/>
    </source>
</evidence>
<reference evidence="1 2" key="1">
    <citation type="submission" date="2023-08" db="EMBL/GenBank/DDBJ databases">
        <title>A Necator americanus chromosomal reference genome.</title>
        <authorList>
            <person name="Ilik V."/>
            <person name="Petrzelkova K.J."/>
            <person name="Pardy F."/>
            <person name="Fuh T."/>
            <person name="Niatou-Singa F.S."/>
            <person name="Gouil Q."/>
            <person name="Baker L."/>
            <person name="Ritchie M.E."/>
            <person name="Jex A.R."/>
            <person name="Gazzola D."/>
            <person name="Li H."/>
            <person name="Toshio Fujiwara R."/>
            <person name="Zhan B."/>
            <person name="Aroian R.V."/>
            <person name="Pafco B."/>
            <person name="Schwarz E.M."/>
        </authorList>
    </citation>
    <scope>NUCLEOTIDE SEQUENCE [LARGE SCALE GENOMIC DNA]</scope>
    <source>
        <strain evidence="1 2">Aroian</strain>
        <tissue evidence="1">Whole animal</tissue>
    </source>
</reference>
<gene>
    <name evidence="1" type="primary">Necator_chrX.g22561</name>
    <name evidence="1" type="ORF">RB195_022398</name>
</gene>
<name>A0ABR1EF67_NECAM</name>
<dbReference type="InterPro" id="IPR036691">
    <property type="entry name" value="Endo/exonu/phosph_ase_sf"/>
</dbReference>
<accession>A0ABR1EF67</accession>
<organism evidence="1 2">
    <name type="scientific">Necator americanus</name>
    <name type="common">Human hookworm</name>
    <dbReference type="NCBI Taxonomy" id="51031"/>
    <lineage>
        <taxon>Eukaryota</taxon>
        <taxon>Metazoa</taxon>
        <taxon>Ecdysozoa</taxon>
        <taxon>Nematoda</taxon>
        <taxon>Chromadorea</taxon>
        <taxon>Rhabditida</taxon>
        <taxon>Rhabditina</taxon>
        <taxon>Rhabditomorpha</taxon>
        <taxon>Strongyloidea</taxon>
        <taxon>Ancylostomatidae</taxon>
        <taxon>Bunostominae</taxon>
        <taxon>Necator</taxon>
    </lineage>
</organism>
<evidence type="ECO:0000313" key="2">
    <source>
        <dbReference type="Proteomes" id="UP001303046"/>
    </source>
</evidence>
<dbReference type="Proteomes" id="UP001303046">
    <property type="component" value="Unassembled WGS sequence"/>
</dbReference>
<protein>
    <recommendedName>
        <fullName evidence="3">Endonuclease/exonuclease/phosphatase family protein</fullName>
    </recommendedName>
</protein>
<evidence type="ECO:0008006" key="3">
    <source>
        <dbReference type="Google" id="ProtNLM"/>
    </source>
</evidence>
<sequence length="479" mass="54158">MRLFATLAYPLRQYPVHWALPSQTSDGMATGERRSNLRLLRTSLILDQGDTHTTRHGDCLRLCTYNVRTVPTDADLHALLGAAEGIKFQVIALQETKCRRSDVRQMNDGGVGFVVHPSVIHLVVDFHEILSPRLAILRLRPLRQKPISIINCYSLTSAADDSELDAFYEELEEIVRNEKSFYKFVVGDFNAKLGEATEEECRIGRFGLGTGMKMAIVSPGCCPGSDHRLLRAKIRLSHTLEKDVYYRQRRRKEVVYDDCVLEGSLSQGDWHIEEDPNVDYEMLFRGLRACAERASKPRTTNLDRITKTTKELLERRALRLDPNASHIEQLVANTSCRKALQEDLLKYRQKKILEAAQRGTSLKKCRRDLREYNIPLAILLREDGTRTSSCREMKIITERFYSDFSRLSTPVSSPVIPTGEAPSRILPSEVRVTIKSMEPGTAPGPDFISADFLRAGGHPLHVILAAHTTSCLQKETIPD</sequence>
<comment type="caution">
    <text evidence="1">The sequence shown here is derived from an EMBL/GenBank/DDBJ whole genome shotgun (WGS) entry which is preliminary data.</text>
</comment>
<keyword evidence="2" id="KW-1185">Reference proteome</keyword>
<dbReference type="Gene3D" id="3.60.10.10">
    <property type="entry name" value="Endonuclease/exonuclease/phosphatase"/>
    <property type="match status" value="1"/>
</dbReference>
<proteinExistence type="predicted"/>
<dbReference type="EMBL" id="JAVFWL010000006">
    <property type="protein sequence ID" value="KAK6761319.1"/>
    <property type="molecule type" value="Genomic_DNA"/>
</dbReference>
<dbReference type="SUPFAM" id="SSF56219">
    <property type="entry name" value="DNase I-like"/>
    <property type="match status" value="1"/>
</dbReference>